<dbReference type="GO" id="GO:0005829">
    <property type="term" value="C:cytosol"/>
    <property type="evidence" value="ECO:0007669"/>
    <property type="project" value="GOC"/>
</dbReference>
<dbReference type="PANTHER" id="PTHR10555">
    <property type="entry name" value="SORTING NEXIN"/>
    <property type="match status" value="1"/>
</dbReference>
<dbReference type="Gene3D" id="3.30.1520.10">
    <property type="entry name" value="Phox-like domain"/>
    <property type="match status" value="1"/>
</dbReference>
<sequence length="446" mass="51390">MSFKYFKSLDIWLELTLTTPNSRGRKEIIGPTGPLSTTMSTQNSLHMHNSLNKPLEEVRQLHIKYKYRKIYSVYSQNLIMVSLQLEEEESGDTFELNIAVTNPEKMGDGMNAYMTYKVSTQTTLPAFHIKTFSVRRRFSDFLGLYEKLSVKHHLMGCIIPPPPQKSVVGMTKVKVGKEDPSSAEFVEKRRAALERYLQRVVAHPALLQDSDVQEFLEREELPRAVNTQALSGSGFLKMINKASDAVNKMTIKMNESDNWFESKLQEVENEEQLLRRLHASVDSLVNHRKEMCINTAMFAKSVAMLGSSEENSALSRALSQLAEVEDKLEQLHQEQAFSDFFILTELLADYVRLLGAVRGCFEQRMKAWQRWQEAQATLQKKREAEAKLLWANKPDKLQQAKEDLTEKEKCRDFKHHIVKYLESLLRSQHRVVKCWEAFLPEAKAIV</sequence>
<proteinExistence type="inferred from homology"/>
<protein>
    <submittedName>
        <fullName evidence="4">Sorting nexin 1</fullName>
    </submittedName>
</protein>
<dbReference type="InterPro" id="IPR027267">
    <property type="entry name" value="AH/BAR_dom_sf"/>
</dbReference>
<dbReference type="Gene3D" id="1.20.1270.60">
    <property type="entry name" value="Arfaptin homology (AH) domain/BAR domain"/>
    <property type="match status" value="1"/>
</dbReference>
<evidence type="ECO:0000256" key="2">
    <source>
        <dbReference type="ARBA" id="ARBA00022927"/>
    </source>
</evidence>
<keyword evidence="2" id="KW-0653">Protein transport</keyword>
<dbReference type="Ensembl" id="ENSAMXT00005014535.1">
    <property type="protein sequence ID" value="ENSAMXP00005013128.1"/>
    <property type="gene ID" value="ENSAMXG00005005471.1"/>
</dbReference>
<dbReference type="InterPro" id="IPR015404">
    <property type="entry name" value="Vps5_C"/>
</dbReference>
<name>A0A8B9HPA6_ASTMX</name>
<organism evidence="4 5">
    <name type="scientific">Astyanax mexicanus</name>
    <name type="common">Blind cave fish</name>
    <name type="synonym">Astyanax fasciatus mexicanus</name>
    <dbReference type="NCBI Taxonomy" id="7994"/>
    <lineage>
        <taxon>Eukaryota</taxon>
        <taxon>Metazoa</taxon>
        <taxon>Chordata</taxon>
        <taxon>Craniata</taxon>
        <taxon>Vertebrata</taxon>
        <taxon>Euteleostomi</taxon>
        <taxon>Actinopterygii</taxon>
        <taxon>Neopterygii</taxon>
        <taxon>Teleostei</taxon>
        <taxon>Ostariophysi</taxon>
        <taxon>Characiformes</taxon>
        <taxon>Characoidei</taxon>
        <taxon>Acestrorhamphidae</taxon>
        <taxon>Acestrorhamphinae</taxon>
        <taxon>Astyanax</taxon>
    </lineage>
</organism>
<dbReference type="Pfam" id="PF00787">
    <property type="entry name" value="PX"/>
    <property type="match status" value="1"/>
</dbReference>
<dbReference type="InterPro" id="IPR001683">
    <property type="entry name" value="PX_dom"/>
</dbReference>
<dbReference type="GO" id="GO:0010008">
    <property type="term" value="C:endosome membrane"/>
    <property type="evidence" value="ECO:0007669"/>
    <property type="project" value="TreeGrafter"/>
</dbReference>
<dbReference type="SUPFAM" id="SSF103657">
    <property type="entry name" value="BAR/IMD domain-like"/>
    <property type="match status" value="1"/>
</dbReference>
<feature type="domain" description="PX" evidence="3">
    <location>
        <begin position="94"/>
        <end position="223"/>
    </location>
</feature>
<dbReference type="PROSITE" id="PS50195">
    <property type="entry name" value="PX"/>
    <property type="match status" value="1"/>
</dbReference>
<dbReference type="SUPFAM" id="SSF64268">
    <property type="entry name" value="PX domain"/>
    <property type="match status" value="1"/>
</dbReference>
<dbReference type="AlphaFoldDB" id="A0A8B9HPA6"/>
<dbReference type="Proteomes" id="UP000694621">
    <property type="component" value="Unplaced"/>
</dbReference>
<dbReference type="InterPro" id="IPR036871">
    <property type="entry name" value="PX_dom_sf"/>
</dbReference>
<accession>A0A8B9HPA6</accession>
<gene>
    <name evidence="4" type="primary">snx1b</name>
</gene>
<dbReference type="GO" id="GO:0015031">
    <property type="term" value="P:protein transport"/>
    <property type="evidence" value="ECO:0007669"/>
    <property type="project" value="UniProtKB-KW"/>
</dbReference>
<dbReference type="Pfam" id="PF09325">
    <property type="entry name" value="Vps5"/>
    <property type="match status" value="1"/>
</dbReference>
<reference evidence="4" key="1">
    <citation type="submission" date="2025-08" db="UniProtKB">
        <authorList>
            <consortium name="Ensembl"/>
        </authorList>
    </citation>
    <scope>IDENTIFICATION</scope>
</reference>
<dbReference type="SMART" id="SM00312">
    <property type="entry name" value="PX"/>
    <property type="match status" value="1"/>
</dbReference>
<evidence type="ECO:0000313" key="4">
    <source>
        <dbReference type="Ensembl" id="ENSAMXP00005013128.1"/>
    </source>
</evidence>
<dbReference type="FunFam" id="3.30.1520.10:FF:000016">
    <property type="entry name" value="Sorting nexin 2"/>
    <property type="match status" value="1"/>
</dbReference>
<dbReference type="PANTHER" id="PTHR10555:SF129">
    <property type="entry name" value="SORTING NEXIN-1"/>
    <property type="match status" value="1"/>
</dbReference>
<evidence type="ECO:0000256" key="1">
    <source>
        <dbReference type="ARBA" id="ARBA00010883"/>
    </source>
</evidence>
<dbReference type="GO" id="GO:0034498">
    <property type="term" value="P:early endosome to Golgi transport"/>
    <property type="evidence" value="ECO:0007669"/>
    <property type="project" value="TreeGrafter"/>
</dbReference>
<evidence type="ECO:0000313" key="5">
    <source>
        <dbReference type="Proteomes" id="UP000694621"/>
    </source>
</evidence>
<evidence type="ECO:0000259" key="3">
    <source>
        <dbReference type="PROSITE" id="PS50195"/>
    </source>
</evidence>
<keyword evidence="2" id="KW-0813">Transport</keyword>
<comment type="similarity">
    <text evidence="1">Belongs to the sorting nexin family.</text>
</comment>
<dbReference type="GO" id="GO:0035091">
    <property type="term" value="F:phosphatidylinositol binding"/>
    <property type="evidence" value="ECO:0007669"/>
    <property type="project" value="InterPro"/>
</dbReference>